<dbReference type="OrthoDB" id="9796958at2"/>
<dbReference type="RefSeq" id="WP_011630094.1">
    <property type="nucleotide sequence ID" value="NC_008340.1"/>
</dbReference>
<reference evidence="8" key="1">
    <citation type="submission" date="2006-08" db="EMBL/GenBank/DDBJ databases">
        <title>Complete sequence of Alkalilimnicola ehrilichei MLHE-1.</title>
        <authorList>
            <person name="Copeland A."/>
            <person name="Lucas S."/>
            <person name="Lapidus A."/>
            <person name="Barry K."/>
            <person name="Detter J.C."/>
            <person name="Glavina del Rio T."/>
            <person name="Hammon N."/>
            <person name="Israni S."/>
            <person name="Dalin E."/>
            <person name="Tice H."/>
            <person name="Pitluck S."/>
            <person name="Sims D."/>
            <person name="Brettin T."/>
            <person name="Bruce D."/>
            <person name="Han C."/>
            <person name="Tapia R."/>
            <person name="Gilna P."/>
            <person name="Schmutz J."/>
            <person name="Larimer F."/>
            <person name="Land M."/>
            <person name="Hauser L."/>
            <person name="Kyrpides N."/>
            <person name="Mikhailova N."/>
            <person name="Oremland R.S."/>
            <person name="Hoeft S.E."/>
            <person name="Switzer-Blum J."/>
            <person name="Kulp T."/>
            <person name="King G."/>
            <person name="Tabita R."/>
            <person name="Witte B."/>
            <person name="Santini J.M."/>
            <person name="Basu P."/>
            <person name="Hollibaugh J.T."/>
            <person name="Xie G."/>
            <person name="Stolz J.F."/>
            <person name="Richardson P."/>
        </authorList>
    </citation>
    <scope>NUCLEOTIDE SEQUENCE [LARGE SCALE GENOMIC DNA]</scope>
    <source>
        <strain evidence="8">ATCC BAA-1101 / DSM 17681 / MLHE-1</strain>
    </source>
</reference>
<dbReference type="SUPFAM" id="SSF53720">
    <property type="entry name" value="ALDH-like"/>
    <property type="match status" value="1"/>
</dbReference>
<protein>
    <submittedName>
        <fullName evidence="7">Aldehyde dehydrogenase</fullName>
    </submittedName>
</protein>
<dbReference type="HOGENOM" id="CLU_005391_1_0_6"/>
<comment type="similarity">
    <text evidence="1 4">Belongs to the aldehyde dehydrogenase family.</text>
</comment>
<dbReference type="InterPro" id="IPR029510">
    <property type="entry name" value="Ald_DH_CS_GLU"/>
</dbReference>
<gene>
    <name evidence="7" type="ordered locus">Mlg_2361</name>
</gene>
<keyword evidence="2 4" id="KW-0560">Oxidoreductase</keyword>
<dbReference type="Gene3D" id="3.40.605.10">
    <property type="entry name" value="Aldehyde Dehydrogenase, Chain A, domain 1"/>
    <property type="match status" value="1"/>
</dbReference>
<sequence>MRAALLLVDWQQDYLDRGVDAAEAGAAIRQARTLLDGFRRRSLPVCHVRTLIAADGHNRMPHWQRRAHWACVGGTPGAAPPPALAEAPGEAVLAKPYYSAFGGAGTAAWLGEQGVDTVVVSGLHTHACVQATVLDAYQAGFQVWLAVDAVASYDPLHARLALRHLADRACAALTTADIRARLGEPDDGGAATRRPTPGRDLQPAACIAGQWHRAAAPEQLTRHDPCDHRRILSRTGAADAPLVGAAVEAARAAGAGWAALPDSQRIAMLKAWEARLQQQRHELVAALIREVGKPSLEAGAEFDYALALLATSLEPMAPTPPGALAPGVSVRHRPRGVVAAITPWNNPLALPLGKIGPALRWGNSVVWKPAPEAPELARMLMQTGLDAGLPPGVLNLVQGGAATGDTLAADARVQAVSFTGSITAGRQVAAACALHGTPLQAELGGNNAALVMADADPERAAGELARAAFSFAGQRCTAVRRLLVASSVLDRFTEAFLARVQALRPGRPEAPDTVVGPLVSRAAQARIEGIVARARAAGANVLCGGRVPPAWAQGNWYAPTVLTGLPPDAECMQQESFGPVVVLVPVADLDEALDRLNGVPQGLAATLYSNDPAVQRRFLAQAQAGLLRLNGAGAAIDPRAPFGGWKASAIGPPEHGVWDPLFYTRAQAVYAPPDDPGPGDDAH</sequence>
<dbReference type="InterPro" id="IPR016160">
    <property type="entry name" value="Ald_DH_CS_CYS"/>
</dbReference>
<evidence type="ECO:0000313" key="8">
    <source>
        <dbReference type="Proteomes" id="UP000001962"/>
    </source>
</evidence>
<dbReference type="GO" id="GO:0016620">
    <property type="term" value="F:oxidoreductase activity, acting on the aldehyde or oxo group of donors, NAD or NADP as acceptor"/>
    <property type="evidence" value="ECO:0007669"/>
    <property type="project" value="InterPro"/>
</dbReference>
<keyword evidence="8" id="KW-1185">Reference proteome</keyword>
<dbReference type="CDD" id="cd07078">
    <property type="entry name" value="ALDH"/>
    <property type="match status" value="1"/>
</dbReference>
<dbReference type="CDD" id="cd00431">
    <property type="entry name" value="cysteine_hydrolases"/>
    <property type="match status" value="1"/>
</dbReference>
<feature type="active site" evidence="3">
    <location>
        <position position="442"/>
    </location>
</feature>
<dbReference type="PROSITE" id="PS00687">
    <property type="entry name" value="ALDEHYDE_DEHYDR_GLU"/>
    <property type="match status" value="1"/>
</dbReference>
<dbReference type="InterPro" id="IPR050740">
    <property type="entry name" value="Aldehyde_DH_Superfamily"/>
</dbReference>
<proteinExistence type="inferred from homology"/>
<dbReference type="InterPro" id="IPR000868">
    <property type="entry name" value="Isochorismatase-like_dom"/>
</dbReference>
<evidence type="ECO:0000259" key="5">
    <source>
        <dbReference type="Pfam" id="PF00171"/>
    </source>
</evidence>
<dbReference type="EMBL" id="CP000453">
    <property type="protein sequence ID" value="ABI57701.1"/>
    <property type="molecule type" value="Genomic_DNA"/>
</dbReference>
<dbReference type="InterPro" id="IPR015590">
    <property type="entry name" value="Aldehyde_DH_dom"/>
</dbReference>
<dbReference type="PROSITE" id="PS00070">
    <property type="entry name" value="ALDEHYDE_DEHYDR_CYS"/>
    <property type="match status" value="1"/>
</dbReference>
<name>Q0A636_ALKEH</name>
<evidence type="ECO:0000256" key="2">
    <source>
        <dbReference type="ARBA" id="ARBA00023002"/>
    </source>
</evidence>
<evidence type="ECO:0000256" key="4">
    <source>
        <dbReference type="RuleBase" id="RU003345"/>
    </source>
</evidence>
<dbReference type="PANTHER" id="PTHR43353">
    <property type="entry name" value="SUCCINATE-SEMIALDEHYDE DEHYDROGENASE, MITOCHONDRIAL"/>
    <property type="match status" value="1"/>
</dbReference>
<dbReference type="InterPro" id="IPR016163">
    <property type="entry name" value="Ald_DH_C"/>
</dbReference>
<evidence type="ECO:0000259" key="6">
    <source>
        <dbReference type="Pfam" id="PF00857"/>
    </source>
</evidence>
<dbReference type="InterPro" id="IPR036380">
    <property type="entry name" value="Isochorismatase-like_sf"/>
</dbReference>
<dbReference type="eggNOG" id="COG1335">
    <property type="taxonomic scope" value="Bacteria"/>
</dbReference>
<dbReference type="PANTHER" id="PTHR43353:SF5">
    <property type="entry name" value="SUCCINATE-SEMIALDEHYDE DEHYDROGENASE, MITOCHONDRIAL"/>
    <property type="match status" value="1"/>
</dbReference>
<dbReference type="InterPro" id="IPR016162">
    <property type="entry name" value="Ald_DH_N"/>
</dbReference>
<dbReference type="Gene3D" id="3.40.50.850">
    <property type="entry name" value="Isochorismatase-like"/>
    <property type="match status" value="1"/>
</dbReference>
<evidence type="ECO:0000256" key="3">
    <source>
        <dbReference type="PROSITE-ProRule" id="PRU10007"/>
    </source>
</evidence>
<dbReference type="InterPro" id="IPR016161">
    <property type="entry name" value="Ald_DH/histidinol_DH"/>
</dbReference>
<dbReference type="KEGG" id="aeh:Mlg_2361"/>
<dbReference type="Pfam" id="PF00171">
    <property type="entry name" value="Aldedh"/>
    <property type="match status" value="1"/>
</dbReference>
<dbReference type="Gene3D" id="3.40.309.10">
    <property type="entry name" value="Aldehyde Dehydrogenase, Chain A, domain 2"/>
    <property type="match status" value="1"/>
</dbReference>
<evidence type="ECO:0000313" key="7">
    <source>
        <dbReference type="EMBL" id="ABI57701.1"/>
    </source>
</evidence>
<dbReference type="SUPFAM" id="SSF52499">
    <property type="entry name" value="Isochorismatase-like hydrolases"/>
    <property type="match status" value="1"/>
</dbReference>
<feature type="domain" description="Isochorismatase-like" evidence="6">
    <location>
        <begin position="3"/>
        <end position="176"/>
    </location>
</feature>
<dbReference type="Pfam" id="PF00857">
    <property type="entry name" value="Isochorismatase"/>
    <property type="match status" value="1"/>
</dbReference>
<feature type="domain" description="Aldehyde dehydrogenase" evidence="5">
    <location>
        <begin position="213"/>
        <end position="669"/>
    </location>
</feature>
<accession>Q0A636</accession>
<evidence type="ECO:0000256" key="1">
    <source>
        <dbReference type="ARBA" id="ARBA00009986"/>
    </source>
</evidence>
<organism evidence="7 8">
    <name type="scientific">Alkalilimnicola ehrlichii (strain ATCC BAA-1101 / DSM 17681 / MLHE-1)</name>
    <dbReference type="NCBI Taxonomy" id="187272"/>
    <lineage>
        <taxon>Bacteria</taxon>
        <taxon>Pseudomonadati</taxon>
        <taxon>Pseudomonadota</taxon>
        <taxon>Gammaproteobacteria</taxon>
        <taxon>Chromatiales</taxon>
        <taxon>Ectothiorhodospiraceae</taxon>
        <taxon>Alkalilimnicola</taxon>
    </lineage>
</organism>
<dbReference type="Proteomes" id="UP000001962">
    <property type="component" value="Chromosome"/>
</dbReference>
<dbReference type="eggNOG" id="COG1012">
    <property type="taxonomic scope" value="Bacteria"/>
</dbReference>
<dbReference type="AlphaFoldDB" id="Q0A636"/>